<evidence type="ECO:0000313" key="2">
    <source>
        <dbReference type="Proteomes" id="UP000555756"/>
    </source>
</evidence>
<name>A0A7W4PFD7_9PROT</name>
<proteinExistence type="predicted"/>
<keyword evidence="2" id="KW-1185">Reference proteome</keyword>
<accession>A0A7W4PFD7</accession>
<reference evidence="1 2" key="1">
    <citation type="submission" date="2020-04" db="EMBL/GenBank/DDBJ databases">
        <title>Description of novel Gluconacetobacter.</title>
        <authorList>
            <person name="Sombolestani A."/>
        </authorList>
    </citation>
    <scope>NUCLEOTIDE SEQUENCE [LARGE SCALE GENOMIC DNA]</scope>
    <source>
        <strain evidence="1 2">LMG 21311</strain>
    </source>
</reference>
<dbReference type="Pfam" id="PF06906">
    <property type="entry name" value="DUF1272"/>
    <property type="match status" value="1"/>
</dbReference>
<dbReference type="InterPro" id="IPR010696">
    <property type="entry name" value="DUF1272"/>
</dbReference>
<evidence type="ECO:0000313" key="1">
    <source>
        <dbReference type="EMBL" id="MBB2188776.1"/>
    </source>
</evidence>
<comment type="caution">
    <text evidence="1">The sequence shown here is derived from an EMBL/GenBank/DDBJ whole genome shotgun (WGS) entry which is preliminary data.</text>
</comment>
<dbReference type="Proteomes" id="UP000555756">
    <property type="component" value="Unassembled WGS sequence"/>
</dbReference>
<dbReference type="EMBL" id="JABEQF010000002">
    <property type="protein sequence ID" value="MBB2188776.1"/>
    <property type="molecule type" value="Genomic_DNA"/>
</dbReference>
<sequence>MLEMRPNCECCDRDLPPSDTAALICSFECTFCASCGEDRLGGRCPNCGGNLVARPTRADHFLEKSPASTMRILKPEGCTASFG</sequence>
<dbReference type="AlphaFoldDB" id="A0A7W4PFD7"/>
<protein>
    <submittedName>
        <fullName evidence="1">DUF1272 domain-containing protein</fullName>
    </submittedName>
</protein>
<organism evidence="1 2">
    <name type="scientific">Gluconacetobacter azotocaptans</name>
    <dbReference type="NCBI Taxonomy" id="142834"/>
    <lineage>
        <taxon>Bacteria</taxon>
        <taxon>Pseudomonadati</taxon>
        <taxon>Pseudomonadota</taxon>
        <taxon>Alphaproteobacteria</taxon>
        <taxon>Acetobacterales</taxon>
        <taxon>Acetobacteraceae</taxon>
        <taxon>Gluconacetobacter</taxon>
    </lineage>
</organism>
<gene>
    <name evidence="1" type="ORF">HLH34_02195</name>
</gene>